<dbReference type="Pfam" id="PF07534">
    <property type="entry name" value="TLD"/>
    <property type="match status" value="1"/>
</dbReference>
<dbReference type="InterPro" id="IPR006571">
    <property type="entry name" value="TLDc_dom"/>
</dbReference>
<keyword evidence="9" id="KW-1185">Reference proteome</keyword>
<evidence type="ECO:0000313" key="9">
    <source>
        <dbReference type="Proteomes" id="UP001152562"/>
    </source>
</evidence>
<protein>
    <recommendedName>
        <fullName evidence="7">TLDc domain-containing protein</fullName>
    </recommendedName>
</protein>
<dbReference type="SUPFAM" id="SSF47923">
    <property type="entry name" value="Ypt/Rab-GAP domain of gyp1p"/>
    <property type="match status" value="1"/>
</dbReference>
<evidence type="ECO:0000256" key="6">
    <source>
        <dbReference type="ARBA" id="ARBA00034103"/>
    </source>
</evidence>
<keyword evidence="5" id="KW-0968">Cytoplasmic vesicle</keyword>
<name>A0A9P0WUL8_PIEBR</name>
<dbReference type="EMBL" id="CALOZG010000001">
    <property type="protein sequence ID" value="CAH3857081.1"/>
    <property type="molecule type" value="Genomic_DNA"/>
</dbReference>
<proteinExistence type="predicted"/>
<evidence type="ECO:0000256" key="3">
    <source>
        <dbReference type="ARBA" id="ARBA00023018"/>
    </source>
</evidence>
<gene>
    <name evidence="8" type="ORF">PIBRA_LOCUS414</name>
</gene>
<dbReference type="PROSITE" id="PS51886">
    <property type="entry name" value="TLDC"/>
    <property type="match status" value="1"/>
</dbReference>
<dbReference type="SMART" id="SM00164">
    <property type="entry name" value="TBC"/>
    <property type="match status" value="1"/>
</dbReference>
<evidence type="ECO:0000256" key="1">
    <source>
        <dbReference type="ARBA" id="ARBA00004156"/>
    </source>
</evidence>
<dbReference type="GO" id="GO:0045202">
    <property type="term" value="C:synapse"/>
    <property type="evidence" value="ECO:0007669"/>
    <property type="project" value="UniProtKB-SubCell"/>
</dbReference>
<dbReference type="GO" id="GO:0030659">
    <property type="term" value="C:cytoplasmic vesicle membrane"/>
    <property type="evidence" value="ECO:0007669"/>
    <property type="project" value="UniProtKB-SubCell"/>
</dbReference>
<evidence type="ECO:0000259" key="7">
    <source>
        <dbReference type="PROSITE" id="PS51886"/>
    </source>
</evidence>
<sequence>MPSVMLSAVLEEEADLYEAFPPHVDPSGITILTDSPPGKKAPLKTYEEIQPLIQQSRKRDLKLIIRENSWPINSPIRASLWPALCRQHQHGKSMLDGFYWDMVTQVFGTVELPDKPIMLPPFVEATHCLGYHLTRKGRAVADRVVSVLGYACPDITYSPSLYPITAALLHFMPEEECYHCMASLVASKEKMFITQTKLLNEVTWKTVMQIAKKHAKSAAQHLLRLSGAIGPERIYADWQWWILAALPFPHLVRVLDCYFHEGLKVFYRVALAILILFHKHSTNQNSEWYAEATKNGVDHAIDKFCRNMPASPTKLLRTAFSIRALSSQYISRVFIKTEMTLKSKQVITGNRLVRSRSSDNLPTSQSQVNIQMMSHTLTIREKMSEETCKQMLFTLWSWLPVRITMYQPVLLYTTEEHGCSLTTFYVRVEHHEPTLLMIKTCNNEVFGAYCSTRWFERNQKDERGNRQAYFGTGETFLFSLYPERAKYPWVGCSAGDGKEDQRVAHGSELFMAADSKMITIGGGDGQAIWMDENIRYGKTDRCSTFNNPPLCPSGDFEIRVLEVYGFAGA</sequence>
<dbReference type="AlphaFoldDB" id="A0A9P0WUL8"/>
<dbReference type="InterPro" id="IPR035969">
    <property type="entry name" value="Rab-GAP_TBC_sf"/>
</dbReference>
<dbReference type="PANTHER" id="PTHR23354">
    <property type="entry name" value="NUCLEOLAR PROTEIN 7/ESTROGEN RECEPTOR COACTIVATOR-RELATED"/>
    <property type="match status" value="1"/>
</dbReference>
<reference evidence="8" key="1">
    <citation type="submission" date="2022-05" db="EMBL/GenBank/DDBJ databases">
        <authorList>
            <person name="Okamura Y."/>
        </authorList>
    </citation>
    <scope>NUCLEOTIDE SEQUENCE</scope>
</reference>
<dbReference type="Gene3D" id="1.10.472.80">
    <property type="entry name" value="Ypt/Rab-GAP domain of gyp1p, domain 3"/>
    <property type="match status" value="1"/>
</dbReference>
<keyword evidence="3" id="KW-0770">Synapse</keyword>
<accession>A0A9P0WUL8</accession>
<keyword evidence="4" id="KW-0472">Membrane</keyword>
<comment type="subcellular location">
    <subcellularLocation>
        <location evidence="1">Cytoplasmic vesicle membrane</location>
    </subcellularLocation>
    <subcellularLocation>
        <location evidence="2">Endomembrane system</location>
        <topology evidence="2">Peripheral membrane protein</topology>
    </subcellularLocation>
    <subcellularLocation>
        <location evidence="6">Synapse</location>
    </subcellularLocation>
</comment>
<evidence type="ECO:0000256" key="2">
    <source>
        <dbReference type="ARBA" id="ARBA00004184"/>
    </source>
</evidence>
<dbReference type="Pfam" id="PF00566">
    <property type="entry name" value="RabGAP-TBC"/>
    <property type="match status" value="1"/>
</dbReference>
<feature type="domain" description="TLDc" evidence="7">
    <location>
        <begin position="385"/>
        <end position="567"/>
    </location>
</feature>
<evidence type="ECO:0000256" key="5">
    <source>
        <dbReference type="ARBA" id="ARBA00023329"/>
    </source>
</evidence>
<dbReference type="Proteomes" id="UP001152562">
    <property type="component" value="Unassembled WGS sequence"/>
</dbReference>
<dbReference type="GO" id="GO:0012505">
    <property type="term" value="C:endomembrane system"/>
    <property type="evidence" value="ECO:0007669"/>
    <property type="project" value="UniProtKB-SubCell"/>
</dbReference>
<evidence type="ECO:0000313" key="8">
    <source>
        <dbReference type="EMBL" id="CAH3857081.1"/>
    </source>
</evidence>
<dbReference type="SMART" id="SM00584">
    <property type="entry name" value="TLDc"/>
    <property type="match status" value="1"/>
</dbReference>
<evidence type="ECO:0000256" key="4">
    <source>
        <dbReference type="ARBA" id="ARBA00023136"/>
    </source>
</evidence>
<dbReference type="InterPro" id="IPR000195">
    <property type="entry name" value="Rab-GAP-TBC_dom"/>
</dbReference>
<comment type="caution">
    <text evidence="8">The sequence shown here is derived from an EMBL/GenBank/DDBJ whole genome shotgun (WGS) entry which is preliminary data.</text>
</comment>
<organism evidence="8 9">
    <name type="scientific">Pieris brassicae</name>
    <name type="common">White butterfly</name>
    <name type="synonym">Large white butterfly</name>
    <dbReference type="NCBI Taxonomy" id="7116"/>
    <lineage>
        <taxon>Eukaryota</taxon>
        <taxon>Metazoa</taxon>
        <taxon>Ecdysozoa</taxon>
        <taxon>Arthropoda</taxon>
        <taxon>Hexapoda</taxon>
        <taxon>Insecta</taxon>
        <taxon>Pterygota</taxon>
        <taxon>Neoptera</taxon>
        <taxon>Endopterygota</taxon>
        <taxon>Lepidoptera</taxon>
        <taxon>Glossata</taxon>
        <taxon>Ditrysia</taxon>
        <taxon>Papilionoidea</taxon>
        <taxon>Pieridae</taxon>
        <taxon>Pierinae</taxon>
        <taxon>Pieris</taxon>
    </lineage>
</organism>
<dbReference type="PANTHER" id="PTHR23354:SF122">
    <property type="entry name" value="GTPASE-ACTIVATING PROTEIN SKYWALKER"/>
    <property type="match status" value="1"/>
</dbReference>